<reference evidence="1" key="1">
    <citation type="submission" date="2016-10" db="EMBL/GenBank/DDBJ databases">
        <authorList>
            <person name="de Groot N.N."/>
        </authorList>
    </citation>
    <scope>NUCLEOTIDE SEQUENCE</scope>
</reference>
<organism evidence="1">
    <name type="scientific">hydrothermal vent metagenome</name>
    <dbReference type="NCBI Taxonomy" id="652676"/>
    <lineage>
        <taxon>unclassified sequences</taxon>
        <taxon>metagenomes</taxon>
        <taxon>ecological metagenomes</taxon>
    </lineage>
</organism>
<sequence length="119" mass="13814">MIALSLYKALEGLEVTYKDIAGYYCVTPSNCSKYLKNKDYRYVALQTEMKVKILLEEFHSKIVYLEFGETKKAKALDIEKGTFKQLSPYGLPMQELEVKALSSLQKEHLKKYGVYWVKN</sequence>
<accession>A0A1W1CPY5</accession>
<name>A0A1W1CPY5_9ZZZZ</name>
<dbReference type="EMBL" id="FPHN01000231">
    <property type="protein sequence ID" value="SFV67795.1"/>
    <property type="molecule type" value="Genomic_DNA"/>
</dbReference>
<proteinExistence type="predicted"/>
<gene>
    <name evidence="1" type="ORF">MNB_SV-14-954</name>
</gene>
<protein>
    <submittedName>
        <fullName evidence="1">Uncharacterized protein</fullName>
    </submittedName>
</protein>
<evidence type="ECO:0000313" key="1">
    <source>
        <dbReference type="EMBL" id="SFV67795.1"/>
    </source>
</evidence>
<dbReference type="AlphaFoldDB" id="A0A1W1CPY5"/>